<accession>A0AAV0ZQS9</accession>
<dbReference type="PROSITE" id="PS50016">
    <property type="entry name" value="ZF_PHD_2"/>
    <property type="match status" value="1"/>
</dbReference>
<dbReference type="InterPro" id="IPR056511">
    <property type="entry name" value="IDM1_C"/>
</dbReference>
<evidence type="ECO:0000313" key="10">
    <source>
        <dbReference type="EMBL" id="CAI8599334.1"/>
    </source>
</evidence>
<dbReference type="SUPFAM" id="SSF55729">
    <property type="entry name" value="Acyl-CoA N-acyltransferases (Nat)"/>
    <property type="match status" value="1"/>
</dbReference>
<evidence type="ECO:0000256" key="6">
    <source>
        <dbReference type="PROSITE-ProRule" id="PRU00146"/>
    </source>
</evidence>
<dbReference type="PANTHER" id="PTHR46309:SF15">
    <property type="entry name" value="PHD-FINGER PROTEIN"/>
    <property type="match status" value="1"/>
</dbReference>
<dbReference type="InterPro" id="IPR054292">
    <property type="entry name" value="DUF7028"/>
</dbReference>
<dbReference type="SMART" id="SM00249">
    <property type="entry name" value="PHD"/>
    <property type="match status" value="2"/>
</dbReference>
<dbReference type="PROSITE" id="PS51186">
    <property type="entry name" value="GNAT"/>
    <property type="match status" value="1"/>
</dbReference>
<sequence>MASRSEAPDINIEAEYCPEAVIEWYRITRLKDNKKGARRKDLSLKAKQHLVFLGWTLWYIDKKCKWEMRYTSPRNGKHYTTLKNACESCIKDGSCFVQDPSTSLQAPPTIVSSKTRKRLIYYKEYDQSSSSDDYEDNDTITSTSKEDEEYANQGESEVTSRMENVSEGCSKRGKVLNMSVRKRCTLVYWLIENQVLDSGTNVICRGGNDIVKKGKIFCDGIICDCCHDNFNMTAFEAHACCTRHRPSTSICLEDGRSLLECQREALSSRCEKENRFIGEEKLERYNDTFCLVCGLGGDIILCDQCPSSFHLGCLGLGRVPDGDWFCPTCCCKICYQPKCKQEECVDQRDDNIIIICVQCEQKFHYGCLKAIGFGDMENNGEKKNWFCSVDCGKIFSCLKNMLGKPIKIANNLTWTLFKNVSNGQNESKLNEILGVLQESFDPIVDAITKREMIEDVVFSRYSEHNRSNFSGFYNVILEKMGQVISVATIRIYGPKVAEIVFVATKKQHRRQGMCSLLMDELEKWLTCLEIRSLVLHSSKSTINTWTKSFGFDIMSGNDKCQFINHTFLEFQNTIMCLKSLNRRIRR</sequence>
<evidence type="ECO:0000256" key="5">
    <source>
        <dbReference type="ARBA" id="ARBA00023242"/>
    </source>
</evidence>
<dbReference type="InterPro" id="IPR016181">
    <property type="entry name" value="Acyl_CoA_acyltransferase"/>
</dbReference>
<dbReference type="GO" id="GO:0003714">
    <property type="term" value="F:transcription corepressor activity"/>
    <property type="evidence" value="ECO:0007669"/>
    <property type="project" value="InterPro"/>
</dbReference>
<dbReference type="Gene3D" id="3.30.40.10">
    <property type="entry name" value="Zinc/RING finger domain, C3HC4 (zinc finger)"/>
    <property type="match status" value="2"/>
</dbReference>
<dbReference type="CDD" id="cd04301">
    <property type="entry name" value="NAT_SF"/>
    <property type="match status" value="1"/>
</dbReference>
<dbReference type="InterPro" id="IPR000182">
    <property type="entry name" value="GNAT_dom"/>
</dbReference>
<dbReference type="InterPro" id="IPR001965">
    <property type="entry name" value="Znf_PHD"/>
</dbReference>
<proteinExistence type="predicted"/>
<dbReference type="Pfam" id="PF16135">
    <property type="entry name" value="TDBD"/>
    <property type="match status" value="1"/>
</dbReference>
<dbReference type="InterPro" id="IPR013083">
    <property type="entry name" value="Znf_RING/FYVE/PHD"/>
</dbReference>
<reference evidence="10 11" key="1">
    <citation type="submission" date="2023-01" db="EMBL/GenBank/DDBJ databases">
        <authorList>
            <person name="Kreplak J."/>
        </authorList>
    </citation>
    <scope>NUCLEOTIDE SEQUENCE [LARGE SCALE GENOMIC DNA]</scope>
</reference>
<feature type="domain" description="PHD-type" evidence="8">
    <location>
        <begin position="287"/>
        <end position="332"/>
    </location>
</feature>
<dbReference type="SUPFAM" id="SSF57903">
    <property type="entry name" value="FYVE/PHD zinc finger"/>
    <property type="match status" value="1"/>
</dbReference>
<dbReference type="Gene3D" id="3.40.630.30">
    <property type="match status" value="1"/>
</dbReference>
<dbReference type="GO" id="GO:0006357">
    <property type="term" value="P:regulation of transcription by RNA polymerase II"/>
    <property type="evidence" value="ECO:0007669"/>
    <property type="project" value="TreeGrafter"/>
</dbReference>
<dbReference type="GO" id="GO:0016747">
    <property type="term" value="F:acyltransferase activity, transferring groups other than amino-acyl groups"/>
    <property type="evidence" value="ECO:0007669"/>
    <property type="project" value="InterPro"/>
</dbReference>
<dbReference type="EMBL" id="OX451737">
    <property type="protein sequence ID" value="CAI8599334.1"/>
    <property type="molecule type" value="Genomic_DNA"/>
</dbReference>
<keyword evidence="3 6" id="KW-0863">Zinc-finger</keyword>
<protein>
    <submittedName>
        <fullName evidence="10">Uncharacterized protein</fullName>
    </submittedName>
</protein>
<evidence type="ECO:0000313" key="11">
    <source>
        <dbReference type="Proteomes" id="UP001157006"/>
    </source>
</evidence>
<evidence type="ECO:0000256" key="7">
    <source>
        <dbReference type="SAM" id="MobiDB-lite"/>
    </source>
</evidence>
<dbReference type="InterPro" id="IPR042163">
    <property type="entry name" value="PHF12"/>
</dbReference>
<organism evidence="10 11">
    <name type="scientific">Vicia faba</name>
    <name type="common">Broad bean</name>
    <name type="synonym">Faba vulgaris</name>
    <dbReference type="NCBI Taxonomy" id="3906"/>
    <lineage>
        <taxon>Eukaryota</taxon>
        <taxon>Viridiplantae</taxon>
        <taxon>Streptophyta</taxon>
        <taxon>Embryophyta</taxon>
        <taxon>Tracheophyta</taxon>
        <taxon>Spermatophyta</taxon>
        <taxon>Magnoliopsida</taxon>
        <taxon>eudicotyledons</taxon>
        <taxon>Gunneridae</taxon>
        <taxon>Pentapetalae</taxon>
        <taxon>rosids</taxon>
        <taxon>fabids</taxon>
        <taxon>Fabales</taxon>
        <taxon>Fabaceae</taxon>
        <taxon>Papilionoideae</taxon>
        <taxon>50 kb inversion clade</taxon>
        <taxon>NPAAA clade</taxon>
        <taxon>Hologalegina</taxon>
        <taxon>IRL clade</taxon>
        <taxon>Fabeae</taxon>
        <taxon>Vicia</taxon>
    </lineage>
</organism>
<gene>
    <name evidence="10" type="ORF">VFH_II170320</name>
</gene>
<feature type="domain" description="N-acetyltransferase" evidence="9">
    <location>
        <begin position="415"/>
        <end position="573"/>
    </location>
</feature>
<dbReference type="Pfam" id="PF00628">
    <property type="entry name" value="PHD"/>
    <property type="match status" value="1"/>
</dbReference>
<dbReference type="Pfam" id="PF22970">
    <property type="entry name" value="DUF7028"/>
    <property type="match status" value="1"/>
</dbReference>
<name>A0AAV0ZQS9_VICFA</name>
<evidence type="ECO:0000259" key="9">
    <source>
        <dbReference type="PROSITE" id="PS51186"/>
    </source>
</evidence>
<evidence type="ECO:0000256" key="1">
    <source>
        <dbReference type="ARBA" id="ARBA00004123"/>
    </source>
</evidence>
<dbReference type="Pfam" id="PF23209">
    <property type="entry name" value="IDM1_C"/>
    <property type="match status" value="1"/>
</dbReference>
<dbReference type="InterPro" id="IPR011011">
    <property type="entry name" value="Znf_FYVE_PHD"/>
</dbReference>
<keyword evidence="2" id="KW-0479">Metal-binding</keyword>
<dbReference type="InterPro" id="IPR032308">
    <property type="entry name" value="TDBD"/>
</dbReference>
<dbReference type="AlphaFoldDB" id="A0AAV0ZQS9"/>
<keyword evidence="11" id="KW-1185">Reference proteome</keyword>
<dbReference type="Proteomes" id="UP001157006">
    <property type="component" value="Chromosome 2"/>
</dbReference>
<dbReference type="InterPro" id="IPR019787">
    <property type="entry name" value="Znf_PHD-finger"/>
</dbReference>
<evidence type="ECO:0000256" key="4">
    <source>
        <dbReference type="ARBA" id="ARBA00022833"/>
    </source>
</evidence>
<keyword evidence="5" id="KW-0539">Nucleus</keyword>
<dbReference type="PANTHER" id="PTHR46309">
    <property type="entry name" value="PHD FINGER PROTEIN 12"/>
    <property type="match status" value="1"/>
</dbReference>
<dbReference type="GO" id="GO:0005634">
    <property type="term" value="C:nucleus"/>
    <property type="evidence" value="ECO:0007669"/>
    <property type="project" value="UniProtKB-SubCell"/>
</dbReference>
<evidence type="ECO:0000259" key="8">
    <source>
        <dbReference type="PROSITE" id="PS50016"/>
    </source>
</evidence>
<keyword evidence="4" id="KW-0862">Zinc</keyword>
<evidence type="ECO:0000256" key="3">
    <source>
        <dbReference type="ARBA" id="ARBA00022771"/>
    </source>
</evidence>
<feature type="region of interest" description="Disordered" evidence="7">
    <location>
        <begin position="128"/>
        <end position="157"/>
    </location>
</feature>
<dbReference type="GO" id="GO:0008270">
    <property type="term" value="F:zinc ion binding"/>
    <property type="evidence" value="ECO:0007669"/>
    <property type="project" value="UniProtKB-KW"/>
</dbReference>
<comment type="subcellular location">
    <subcellularLocation>
        <location evidence="1">Nucleus</location>
    </subcellularLocation>
</comment>
<evidence type="ECO:0000256" key="2">
    <source>
        <dbReference type="ARBA" id="ARBA00022723"/>
    </source>
</evidence>